<dbReference type="SUPFAM" id="SSF55729">
    <property type="entry name" value="Acyl-CoA N-acyltransferases (Nat)"/>
    <property type="match status" value="1"/>
</dbReference>
<keyword evidence="2" id="KW-0808">Transferase</keyword>
<proteinExistence type="inferred from homology"/>
<dbReference type="AlphaFoldDB" id="A0A8J8B230"/>
<keyword evidence="3" id="KW-0012">Acyltransferase</keyword>
<accession>A0A8J8B230</accession>
<comment type="similarity">
    <text evidence="1">Belongs to the acetyltransferase family.</text>
</comment>
<dbReference type="RefSeq" id="WP_227018445.1">
    <property type="nucleotide sequence ID" value="NZ_JAGSND010000006.1"/>
</dbReference>
<organism evidence="5 6">
    <name type="scientific">Sinanaerobacter chloroacetimidivorans</name>
    <dbReference type="NCBI Taxonomy" id="2818044"/>
    <lineage>
        <taxon>Bacteria</taxon>
        <taxon>Bacillati</taxon>
        <taxon>Bacillota</taxon>
        <taxon>Clostridia</taxon>
        <taxon>Peptostreptococcales</taxon>
        <taxon>Anaerovoracaceae</taxon>
        <taxon>Sinanaerobacter</taxon>
    </lineage>
</organism>
<dbReference type="EMBL" id="JAGSND010000006">
    <property type="protein sequence ID" value="MBR0598316.1"/>
    <property type="molecule type" value="Genomic_DNA"/>
</dbReference>
<dbReference type="InterPro" id="IPR000182">
    <property type="entry name" value="GNAT_dom"/>
</dbReference>
<evidence type="ECO:0000259" key="4">
    <source>
        <dbReference type="PROSITE" id="PS51186"/>
    </source>
</evidence>
<keyword evidence="6" id="KW-1185">Reference proteome</keyword>
<dbReference type="GO" id="GO:0008080">
    <property type="term" value="F:N-acetyltransferase activity"/>
    <property type="evidence" value="ECO:0007669"/>
    <property type="project" value="TreeGrafter"/>
</dbReference>
<evidence type="ECO:0000313" key="5">
    <source>
        <dbReference type="EMBL" id="MBR0598316.1"/>
    </source>
</evidence>
<reference evidence="5" key="1">
    <citation type="submission" date="2021-04" db="EMBL/GenBank/DDBJ databases">
        <title>Sinoanaerobacter chloroacetimidivorans sp. nov., an obligate anaerobic bacterium isolated from anaerobic sludge.</title>
        <authorList>
            <person name="Bao Y."/>
        </authorList>
    </citation>
    <scope>NUCLEOTIDE SEQUENCE</scope>
    <source>
        <strain evidence="5">BAD-6</strain>
    </source>
</reference>
<dbReference type="Pfam" id="PF00583">
    <property type="entry name" value="Acetyltransf_1"/>
    <property type="match status" value="1"/>
</dbReference>
<reference evidence="5" key="2">
    <citation type="submission" date="2021-04" db="EMBL/GenBank/DDBJ databases">
        <authorList>
            <person name="Liu J."/>
        </authorList>
    </citation>
    <scope>NUCLEOTIDE SEQUENCE</scope>
    <source>
        <strain evidence="5">BAD-6</strain>
    </source>
</reference>
<evidence type="ECO:0000256" key="1">
    <source>
        <dbReference type="ARBA" id="ARBA00008694"/>
    </source>
</evidence>
<gene>
    <name evidence="5" type="ORF">KCX82_10555</name>
</gene>
<feature type="domain" description="N-acetyltransferase" evidence="4">
    <location>
        <begin position="9"/>
        <end position="164"/>
    </location>
</feature>
<evidence type="ECO:0000313" key="6">
    <source>
        <dbReference type="Proteomes" id="UP000675664"/>
    </source>
</evidence>
<sequence>MDSYQEGGITIRPATEKDVPTILKFILELAEFEGAADQIQSTEEGLQEVLFQRKGAEALICEMEQVPIGFAIWAYSFSTFTGKQTLYIDDIYIQQPFRGRGIGSKIFSWLAGVAFEKDCARMDWYCMETNVAGKEYYKKIGAEEIDWFRVYRFNREKIEAYRRTI</sequence>
<dbReference type="Gene3D" id="3.40.630.30">
    <property type="match status" value="1"/>
</dbReference>
<dbReference type="CDD" id="cd04301">
    <property type="entry name" value="NAT_SF"/>
    <property type="match status" value="1"/>
</dbReference>
<dbReference type="PANTHER" id="PTHR10545:SF29">
    <property type="entry name" value="GH14572P-RELATED"/>
    <property type="match status" value="1"/>
</dbReference>
<evidence type="ECO:0000256" key="3">
    <source>
        <dbReference type="ARBA" id="ARBA00023315"/>
    </source>
</evidence>
<dbReference type="PROSITE" id="PS51186">
    <property type="entry name" value="GNAT"/>
    <property type="match status" value="1"/>
</dbReference>
<dbReference type="Proteomes" id="UP000675664">
    <property type="component" value="Unassembled WGS sequence"/>
</dbReference>
<evidence type="ECO:0000256" key="2">
    <source>
        <dbReference type="ARBA" id="ARBA00022679"/>
    </source>
</evidence>
<dbReference type="PANTHER" id="PTHR10545">
    <property type="entry name" value="DIAMINE N-ACETYLTRANSFERASE"/>
    <property type="match status" value="1"/>
</dbReference>
<dbReference type="InterPro" id="IPR051016">
    <property type="entry name" value="Diverse_Substrate_AcTransf"/>
</dbReference>
<comment type="caution">
    <text evidence="5">The sequence shown here is derived from an EMBL/GenBank/DDBJ whole genome shotgun (WGS) entry which is preliminary data.</text>
</comment>
<name>A0A8J8B230_9FIRM</name>
<protein>
    <submittedName>
        <fullName evidence="5">GNAT family N-acetyltransferase</fullName>
    </submittedName>
</protein>
<dbReference type="FunFam" id="3.40.630.30:FF:000064">
    <property type="entry name" value="GNAT family acetyltransferase"/>
    <property type="match status" value="1"/>
</dbReference>
<dbReference type="InterPro" id="IPR016181">
    <property type="entry name" value="Acyl_CoA_acyltransferase"/>
</dbReference>